<accession>A0AAU9M7H8</accession>
<name>A0AAU9M7H8_9ASTR</name>
<evidence type="ECO:0000313" key="2">
    <source>
        <dbReference type="Proteomes" id="UP001157418"/>
    </source>
</evidence>
<keyword evidence="2" id="KW-1185">Reference proteome</keyword>
<dbReference type="EMBL" id="CAKMRJ010001112">
    <property type="protein sequence ID" value="CAH1420588.1"/>
    <property type="molecule type" value="Genomic_DNA"/>
</dbReference>
<dbReference type="Proteomes" id="UP001157418">
    <property type="component" value="Unassembled WGS sequence"/>
</dbReference>
<gene>
    <name evidence="1" type="ORF">LVIROSA_LOCUS8038</name>
</gene>
<proteinExistence type="predicted"/>
<comment type="caution">
    <text evidence="1">The sequence shown here is derived from an EMBL/GenBank/DDBJ whole genome shotgun (WGS) entry which is preliminary data.</text>
</comment>
<organism evidence="1 2">
    <name type="scientific">Lactuca virosa</name>
    <dbReference type="NCBI Taxonomy" id="75947"/>
    <lineage>
        <taxon>Eukaryota</taxon>
        <taxon>Viridiplantae</taxon>
        <taxon>Streptophyta</taxon>
        <taxon>Embryophyta</taxon>
        <taxon>Tracheophyta</taxon>
        <taxon>Spermatophyta</taxon>
        <taxon>Magnoliopsida</taxon>
        <taxon>eudicotyledons</taxon>
        <taxon>Gunneridae</taxon>
        <taxon>Pentapetalae</taxon>
        <taxon>asterids</taxon>
        <taxon>campanulids</taxon>
        <taxon>Asterales</taxon>
        <taxon>Asteraceae</taxon>
        <taxon>Cichorioideae</taxon>
        <taxon>Cichorieae</taxon>
        <taxon>Lactucinae</taxon>
        <taxon>Lactuca</taxon>
    </lineage>
</organism>
<protein>
    <submittedName>
        <fullName evidence="1">Uncharacterized protein</fullName>
    </submittedName>
</protein>
<evidence type="ECO:0000313" key="1">
    <source>
        <dbReference type="EMBL" id="CAH1420588.1"/>
    </source>
</evidence>
<dbReference type="AlphaFoldDB" id="A0AAU9M7H8"/>
<reference evidence="1 2" key="1">
    <citation type="submission" date="2022-01" db="EMBL/GenBank/DDBJ databases">
        <authorList>
            <person name="Xiong W."/>
            <person name="Schranz E."/>
        </authorList>
    </citation>
    <scope>NUCLEOTIDE SEQUENCE [LARGE SCALE GENOMIC DNA]</scope>
</reference>
<sequence length="102" mass="11525">MLLTECLKCKLMASSIFPINHAKVMLFNISLVQTRKLSGLLRCLGFRYKMSNGCRHSLSSETLPANMAIQLSKKQKIIANHIDALIDEGSESFSCYLHSYRD</sequence>